<dbReference type="GO" id="GO:0006887">
    <property type="term" value="P:exocytosis"/>
    <property type="evidence" value="ECO:0007669"/>
    <property type="project" value="TreeGrafter"/>
</dbReference>
<keyword evidence="4" id="KW-1185">Reference proteome</keyword>
<dbReference type="InterPro" id="IPR009976">
    <property type="entry name" value="Sec10-like"/>
</dbReference>
<proteinExistence type="predicted"/>
<dbReference type="Gene3D" id="1.20.1280.50">
    <property type="match status" value="1"/>
</dbReference>
<dbReference type="Pfam" id="PF07393">
    <property type="entry name" value="Sec10_HB"/>
    <property type="match status" value="1"/>
</dbReference>
<dbReference type="EMBL" id="ML996570">
    <property type="protein sequence ID" value="KAF2759421.1"/>
    <property type="molecule type" value="Genomic_DNA"/>
</dbReference>
<dbReference type="PANTHER" id="PTHR12100">
    <property type="entry name" value="SEC10"/>
    <property type="match status" value="1"/>
</dbReference>
<dbReference type="RefSeq" id="XP_033601872.1">
    <property type="nucleotide sequence ID" value="XM_033740959.1"/>
</dbReference>
<dbReference type="GO" id="GO:0000145">
    <property type="term" value="C:exocyst"/>
    <property type="evidence" value="ECO:0007669"/>
    <property type="project" value="TreeGrafter"/>
</dbReference>
<dbReference type="InterPro" id="IPR036047">
    <property type="entry name" value="F-box-like_dom_sf"/>
</dbReference>
<evidence type="ECO:0000313" key="3">
    <source>
        <dbReference type="EMBL" id="KAF2759421.1"/>
    </source>
</evidence>
<feature type="domain" description="F-box" evidence="2">
    <location>
        <begin position="25"/>
        <end position="71"/>
    </location>
</feature>
<dbReference type="PANTHER" id="PTHR12100:SF1">
    <property type="entry name" value="RECYCLIN-1"/>
    <property type="match status" value="1"/>
</dbReference>
<feature type="compositionally biased region" description="Basic and acidic residues" evidence="1">
    <location>
        <begin position="122"/>
        <end position="135"/>
    </location>
</feature>
<feature type="region of interest" description="Disordered" evidence="1">
    <location>
        <begin position="102"/>
        <end position="135"/>
    </location>
</feature>
<organism evidence="3 4">
    <name type="scientific">Pseudovirgaria hyperparasitica</name>
    <dbReference type="NCBI Taxonomy" id="470096"/>
    <lineage>
        <taxon>Eukaryota</taxon>
        <taxon>Fungi</taxon>
        <taxon>Dikarya</taxon>
        <taxon>Ascomycota</taxon>
        <taxon>Pezizomycotina</taxon>
        <taxon>Dothideomycetes</taxon>
        <taxon>Dothideomycetes incertae sedis</taxon>
        <taxon>Acrospermales</taxon>
        <taxon>Acrospermaceae</taxon>
        <taxon>Pseudovirgaria</taxon>
    </lineage>
</organism>
<reference evidence="3" key="1">
    <citation type="journal article" date="2020" name="Stud. Mycol.">
        <title>101 Dothideomycetes genomes: a test case for predicting lifestyles and emergence of pathogens.</title>
        <authorList>
            <person name="Haridas S."/>
            <person name="Albert R."/>
            <person name="Binder M."/>
            <person name="Bloem J."/>
            <person name="Labutti K."/>
            <person name="Salamov A."/>
            <person name="Andreopoulos B."/>
            <person name="Baker S."/>
            <person name="Barry K."/>
            <person name="Bills G."/>
            <person name="Bluhm B."/>
            <person name="Cannon C."/>
            <person name="Castanera R."/>
            <person name="Culley D."/>
            <person name="Daum C."/>
            <person name="Ezra D."/>
            <person name="Gonzalez J."/>
            <person name="Henrissat B."/>
            <person name="Kuo A."/>
            <person name="Liang C."/>
            <person name="Lipzen A."/>
            <person name="Lutzoni F."/>
            <person name="Magnuson J."/>
            <person name="Mondo S."/>
            <person name="Nolan M."/>
            <person name="Ohm R."/>
            <person name="Pangilinan J."/>
            <person name="Park H.-J."/>
            <person name="Ramirez L."/>
            <person name="Alfaro M."/>
            <person name="Sun H."/>
            <person name="Tritt A."/>
            <person name="Yoshinaga Y."/>
            <person name="Zwiers L.-H."/>
            <person name="Turgeon B."/>
            <person name="Goodwin S."/>
            <person name="Spatafora J."/>
            <person name="Crous P."/>
            <person name="Grigoriev I."/>
        </authorList>
    </citation>
    <scope>NUCLEOTIDE SEQUENCE</scope>
    <source>
        <strain evidence="3">CBS 121739</strain>
    </source>
</reference>
<dbReference type="InterPro" id="IPR001810">
    <property type="entry name" value="F-box_dom"/>
</dbReference>
<dbReference type="InterPro" id="IPR048627">
    <property type="entry name" value="Sec10_HB"/>
</dbReference>
<dbReference type="GO" id="GO:0006893">
    <property type="term" value="P:Golgi to plasma membrane transport"/>
    <property type="evidence" value="ECO:0007669"/>
    <property type="project" value="TreeGrafter"/>
</dbReference>
<dbReference type="SUPFAM" id="SSF81383">
    <property type="entry name" value="F-box domain"/>
    <property type="match status" value="1"/>
</dbReference>
<evidence type="ECO:0000313" key="4">
    <source>
        <dbReference type="Proteomes" id="UP000799437"/>
    </source>
</evidence>
<evidence type="ECO:0000256" key="1">
    <source>
        <dbReference type="SAM" id="MobiDB-lite"/>
    </source>
</evidence>
<feature type="region of interest" description="Disordered" evidence="1">
    <location>
        <begin position="543"/>
        <end position="583"/>
    </location>
</feature>
<gene>
    <name evidence="3" type="ORF">EJ05DRAFT_345271</name>
</gene>
<accession>A0A6A6WE77</accession>
<evidence type="ECO:0000259" key="2">
    <source>
        <dbReference type="PROSITE" id="PS50181"/>
    </source>
</evidence>
<dbReference type="SMART" id="SM00256">
    <property type="entry name" value="FBOX"/>
    <property type="match status" value="1"/>
</dbReference>
<protein>
    <submittedName>
        <fullName evidence="3">Secretion pathway protein Sls2/Rcy1</fullName>
    </submittedName>
</protein>
<dbReference type="PROSITE" id="PS50181">
    <property type="entry name" value="FBOX"/>
    <property type="match status" value="1"/>
</dbReference>
<name>A0A6A6WE77_9PEZI</name>
<sequence length="932" mass="103987">MSNFKRAIAPSPSRVMASLKATQIVATKPILPAELIATILDHLPIADLFRFARTSRRMREMVYDDTRWIARLKSMSAWNETEARQRFEEGLKRKVEAQKLREAEERKKADVGIGLPPNEPNGTKEEHGVGGDRKASTTLFDAGWEEEKAKATREISRDRRGTLEGNFEKLGLNSHEVVSRSASVLDPAAALDILNRVRSIRGGARQEYGKVYGALAPYYFDLARSRSHTDPILFRTYRDPEEQAQMLAQLKVFAKSDFAQGWHERHEKLETMIAVFENAVLREFEQGYELKDVDGKMHRYAHVLTTLNGGAAGVDTFIHNHPLMVDKDILGSPMECLNGVSGEHFDSRPSEDFFRRLAGSVNEQSATIDRVFPPTANVLIPFLERITDEIIADYITTLFDEAHERNIDSYLKAVSGVFGQSLRFSRSIEATKGASKDFPDQVVAIVARAFEPHVDLYLTEELDYFKKRTEAEVRAWETRLEAEEASTESFYMSNVGRQAAKRDFLSSFRKVVMLPVNAVSSIPLSSPFGGTSAKLNASPVTDLNGDTSYHSPYGKTLEPVTPRSSTPQPGERASSPKPEAPTTELAAKAAIMSTRLDAIKSLFSIEVALDLIHKAKTSLERAAVFVQLGGQSGEETKEQCEAIFVQLLHQLGDRHVRTGFDKAVAHLSAYNPREAVAHSPDTGVQPLVTFIELVNVGDLIQQMVDVFFIQELVAQKLVDRDDFLSPAVKEKKKFEGMLDERVAAGLNKGIDVLMDEVEYICGTTQKPSDYNPPVGADLDVGVSETATRIVELVGGHTRMLIGSTEKNMLDVFNQEVGVRLFTVLCKHLKRQRVSCDGAVKLISDTNAYHAYISTLKNKSLTPYFSALRELSQIYLIAPTHAKDIATIIADQDRYYGILRAEDVYEFAERRADWYTVKPAVERAMYGIGCSVM</sequence>
<dbReference type="Pfam" id="PF12937">
    <property type="entry name" value="F-box-like"/>
    <property type="match status" value="1"/>
</dbReference>
<dbReference type="OrthoDB" id="5554140at2759"/>
<dbReference type="GeneID" id="54482013"/>
<dbReference type="AlphaFoldDB" id="A0A6A6WE77"/>
<dbReference type="Proteomes" id="UP000799437">
    <property type="component" value="Unassembled WGS sequence"/>
</dbReference>